<dbReference type="InterPro" id="IPR011990">
    <property type="entry name" value="TPR-like_helical_dom_sf"/>
</dbReference>
<dbReference type="EMBL" id="LOHZ01000022">
    <property type="protein sequence ID" value="KYO67344.1"/>
    <property type="molecule type" value="Genomic_DNA"/>
</dbReference>
<protein>
    <submittedName>
        <fullName evidence="2">Uncharacterized protein</fullName>
    </submittedName>
</protein>
<dbReference type="STRING" id="520767.ATZ99_06300"/>
<feature type="repeat" description="TPR" evidence="1">
    <location>
        <begin position="7"/>
        <end position="40"/>
    </location>
</feature>
<evidence type="ECO:0000313" key="3">
    <source>
        <dbReference type="Proteomes" id="UP000075737"/>
    </source>
</evidence>
<dbReference type="SUPFAM" id="SSF48452">
    <property type="entry name" value="TPR-like"/>
    <property type="match status" value="2"/>
</dbReference>
<sequence>MKNIEKYEKLVEKAKDYLEKRDFKKAKEYFYKALEIDDNAVLRNNIALTLFLLGDSEGALYNLQLLFTSSEEKMNPNVYSYALASQIYSSIGNEVQARFFLKKAIEEFEKLRKMFNVFLPDSVKEYVIMIIKSAAALKDHYLIYELFNKWQGYHISWENYYLAGVACFNMKKYKQAANLWDKISKTIFFASDIAKIAILIQDGVIPAFELEYEILSLEDLKHIIKKSDDQKDGLKKIIDNGFIRMYYLSYLLEILEKDVCDEICENMLRQLILFTDRWGDELAKRILQSNRFPEKSKFIAAGALIEKGVYNPKDKIPVIINGKETYIEIKQTPIINERNEDLEKILLESHTLLEKSKIEDAINLLEKTIKEKGIYPPIVLQLANIYKDKKEFVKSRSLYKILEELGYMHPEFLYDYASFLMKVGEIEKVIEIINRIEDFVEKTNNTKIKTELERVKTLLLFMIQLKEYNFMEDEKMRKEIEEKPISIYATLQRGMKNKPAHWIEGAYNFYGLNKAKKRNEREKEIIEFLLKKENLKKLLFELSGEEKEILKYLLEKGGWSKIGNITRKFCSMEGEGFFWNEEPPKSPLAKLWLKNLVNIGKTKIEGKSYKIVSIPVDLRNMMAEILK</sequence>
<organism evidence="2 3">
    <name type="scientific">Thermovenabulum gondwanense</name>
    <dbReference type="NCBI Taxonomy" id="520767"/>
    <lineage>
        <taxon>Bacteria</taxon>
        <taxon>Bacillati</taxon>
        <taxon>Bacillota</taxon>
        <taxon>Clostridia</taxon>
        <taxon>Thermosediminibacterales</taxon>
        <taxon>Thermosediminibacteraceae</taxon>
        <taxon>Thermovenabulum</taxon>
    </lineage>
</organism>
<accession>A0A161QD09</accession>
<name>A0A161QD09_9FIRM</name>
<dbReference type="Gene3D" id="1.25.40.10">
    <property type="entry name" value="Tetratricopeptide repeat domain"/>
    <property type="match status" value="2"/>
</dbReference>
<evidence type="ECO:0000256" key="1">
    <source>
        <dbReference type="PROSITE-ProRule" id="PRU00339"/>
    </source>
</evidence>
<reference evidence="2 3" key="1">
    <citation type="submission" date="2015-12" db="EMBL/GenBank/DDBJ databases">
        <title>Draft genome of Thermovenabulum gondwanense isolated from a red thermophilic microbial mat colonisisng an outflow channel of a bore well.</title>
        <authorList>
            <person name="Patel B.K."/>
        </authorList>
    </citation>
    <scope>NUCLEOTIDE SEQUENCE [LARGE SCALE GENOMIC DNA]</scope>
    <source>
        <strain evidence="2 3">R270</strain>
    </source>
</reference>
<dbReference type="Pfam" id="PF13181">
    <property type="entry name" value="TPR_8"/>
    <property type="match status" value="1"/>
</dbReference>
<evidence type="ECO:0000313" key="2">
    <source>
        <dbReference type="EMBL" id="KYO67344.1"/>
    </source>
</evidence>
<dbReference type="Proteomes" id="UP000075737">
    <property type="component" value="Unassembled WGS sequence"/>
</dbReference>
<keyword evidence="1" id="KW-0802">TPR repeat</keyword>
<proteinExistence type="predicted"/>
<dbReference type="OrthoDB" id="1723031at2"/>
<dbReference type="AlphaFoldDB" id="A0A161QD09"/>
<gene>
    <name evidence="2" type="ORF">ATZ99_06300</name>
</gene>
<dbReference type="RefSeq" id="WP_068747795.1">
    <property type="nucleotide sequence ID" value="NZ_LOHZ01000022.1"/>
</dbReference>
<dbReference type="InterPro" id="IPR019734">
    <property type="entry name" value="TPR_rpt"/>
</dbReference>
<dbReference type="PROSITE" id="PS50005">
    <property type="entry name" value="TPR"/>
    <property type="match status" value="1"/>
</dbReference>
<keyword evidence="3" id="KW-1185">Reference proteome</keyword>
<comment type="caution">
    <text evidence="2">The sequence shown here is derived from an EMBL/GenBank/DDBJ whole genome shotgun (WGS) entry which is preliminary data.</text>
</comment>